<name>A0A4U0VJJ9_9PEZI</name>
<dbReference type="SUPFAM" id="SSF81383">
    <property type="entry name" value="F-box domain"/>
    <property type="match status" value="1"/>
</dbReference>
<dbReference type="OrthoDB" id="3800738at2759"/>
<organism evidence="2 3">
    <name type="scientific">Friedmanniomyces endolithicus</name>
    <dbReference type="NCBI Taxonomy" id="329885"/>
    <lineage>
        <taxon>Eukaryota</taxon>
        <taxon>Fungi</taxon>
        <taxon>Dikarya</taxon>
        <taxon>Ascomycota</taxon>
        <taxon>Pezizomycotina</taxon>
        <taxon>Dothideomycetes</taxon>
        <taxon>Dothideomycetidae</taxon>
        <taxon>Mycosphaerellales</taxon>
        <taxon>Teratosphaeriaceae</taxon>
        <taxon>Friedmanniomyces</taxon>
    </lineage>
</organism>
<evidence type="ECO:0000259" key="1">
    <source>
        <dbReference type="SMART" id="SM00256"/>
    </source>
</evidence>
<dbReference type="SMART" id="SM00256">
    <property type="entry name" value="FBOX"/>
    <property type="match status" value="1"/>
</dbReference>
<evidence type="ECO:0000313" key="3">
    <source>
        <dbReference type="Proteomes" id="UP000310066"/>
    </source>
</evidence>
<reference evidence="2 3" key="1">
    <citation type="submission" date="2017-03" db="EMBL/GenBank/DDBJ databases">
        <title>Genomes of endolithic fungi from Antarctica.</title>
        <authorList>
            <person name="Coleine C."/>
            <person name="Masonjones S."/>
            <person name="Stajich J.E."/>
        </authorList>
    </citation>
    <scope>NUCLEOTIDE SEQUENCE [LARGE SCALE GENOMIC DNA]</scope>
    <source>
        <strain evidence="2 3">CCFEE 5311</strain>
    </source>
</reference>
<dbReference type="Proteomes" id="UP000310066">
    <property type="component" value="Unassembled WGS sequence"/>
</dbReference>
<accession>A0A4U0VJJ9</accession>
<dbReference type="EMBL" id="NAJP01000001">
    <property type="protein sequence ID" value="TKA49460.1"/>
    <property type="molecule type" value="Genomic_DNA"/>
</dbReference>
<feature type="domain" description="F-box" evidence="1">
    <location>
        <begin position="9"/>
        <end position="48"/>
    </location>
</feature>
<dbReference type="InterPro" id="IPR001810">
    <property type="entry name" value="F-box_dom"/>
</dbReference>
<sequence>MAAAQVLHLPDLLEPILLQLPPRDLLFAQAVCRSWRHAITSSINTRRALFLEPGAAVDVHRDVAMPTLQQFTSTTAFGNDQDRIIPVGDVAVNPLLFDLKTFENMHSYRPEGESEDFMFTGYWITEAALKALKALQALTATEGMKAFHPASCLTMYLTQPPVALCPWITYSVARSWHRSNFASRMGFSQYPTPRNPVDTFAKAVQWMAQDIVEEAAESGPMSYDLEWTDVTFIAIGFSRLVGSCRRSRRRRG</sequence>
<dbReference type="AlphaFoldDB" id="A0A4U0VJJ9"/>
<protein>
    <recommendedName>
        <fullName evidence="1">F-box domain-containing protein</fullName>
    </recommendedName>
</protein>
<comment type="caution">
    <text evidence="2">The sequence shown here is derived from an EMBL/GenBank/DDBJ whole genome shotgun (WGS) entry which is preliminary data.</text>
</comment>
<gene>
    <name evidence="2" type="ORF">B0A54_00126</name>
</gene>
<dbReference type="InterPro" id="IPR036047">
    <property type="entry name" value="F-box-like_dom_sf"/>
</dbReference>
<dbReference type="Gene3D" id="1.20.1280.50">
    <property type="match status" value="1"/>
</dbReference>
<dbReference type="STRING" id="329885.A0A4U0VJJ9"/>
<dbReference type="Pfam" id="PF00646">
    <property type="entry name" value="F-box"/>
    <property type="match status" value="1"/>
</dbReference>
<proteinExistence type="predicted"/>
<evidence type="ECO:0000313" key="2">
    <source>
        <dbReference type="EMBL" id="TKA49460.1"/>
    </source>
</evidence>